<dbReference type="AlphaFoldDB" id="A0A3Q9QZA7"/>
<evidence type="ECO:0000313" key="3">
    <source>
        <dbReference type="Proteomes" id="UP000282892"/>
    </source>
</evidence>
<feature type="transmembrane region" description="Helical" evidence="1">
    <location>
        <begin position="124"/>
        <end position="143"/>
    </location>
</feature>
<dbReference type="EMBL" id="CP022572">
    <property type="protein sequence ID" value="AZU64103.1"/>
    <property type="molecule type" value="Genomic_DNA"/>
</dbReference>
<feature type="transmembrane region" description="Helical" evidence="1">
    <location>
        <begin position="70"/>
        <end position="103"/>
    </location>
</feature>
<dbReference type="STRING" id="1193713.GCA_001636315_01750"/>
<name>A0A3Q9QZA7_9BACI</name>
<keyword evidence="3" id="KW-1185">Reference proteome</keyword>
<keyword evidence="1" id="KW-0812">Transmembrane</keyword>
<proteinExistence type="predicted"/>
<organism evidence="2 3">
    <name type="scientific">Neobacillus mesonae</name>
    <dbReference type="NCBI Taxonomy" id="1193713"/>
    <lineage>
        <taxon>Bacteria</taxon>
        <taxon>Bacillati</taxon>
        <taxon>Bacillota</taxon>
        <taxon>Bacilli</taxon>
        <taxon>Bacillales</taxon>
        <taxon>Bacillaceae</taxon>
        <taxon>Neobacillus</taxon>
    </lineage>
</organism>
<evidence type="ECO:0000256" key="1">
    <source>
        <dbReference type="SAM" id="Phobius"/>
    </source>
</evidence>
<gene>
    <name evidence="2" type="ORF">CHR53_24265</name>
</gene>
<keyword evidence="1" id="KW-1133">Transmembrane helix</keyword>
<reference evidence="2 3" key="1">
    <citation type="submission" date="2017-07" db="EMBL/GenBank/DDBJ databases">
        <title>The complete genome sequence of Bacillus mesonae strain H20-5, an efficient strain improving plant abiotic stress resistance.</title>
        <authorList>
            <person name="Kim S.Y."/>
            <person name="Song H."/>
            <person name="Sang M.K."/>
            <person name="Weon H.-Y."/>
            <person name="Song J."/>
        </authorList>
    </citation>
    <scope>NUCLEOTIDE SEQUENCE [LARGE SCALE GENOMIC DNA]</scope>
    <source>
        <strain evidence="2 3">H20-5</strain>
    </source>
</reference>
<dbReference type="KEGG" id="nmk:CHR53_24265"/>
<accession>A0A3Q9QZA7</accession>
<evidence type="ECO:0000313" key="2">
    <source>
        <dbReference type="EMBL" id="AZU64103.1"/>
    </source>
</evidence>
<dbReference type="Proteomes" id="UP000282892">
    <property type="component" value="Chromosome"/>
</dbReference>
<feature type="transmembrane region" description="Helical" evidence="1">
    <location>
        <begin position="6"/>
        <end position="25"/>
    </location>
</feature>
<dbReference type="RefSeq" id="WP_127488796.1">
    <property type="nucleotide sequence ID" value="NZ_CP022572.1"/>
</dbReference>
<feature type="transmembrane region" description="Helical" evidence="1">
    <location>
        <begin position="37"/>
        <end position="58"/>
    </location>
</feature>
<dbReference type="OrthoDB" id="2640962at2"/>
<protein>
    <submittedName>
        <fullName evidence="2">Uncharacterized protein</fullName>
    </submittedName>
</protein>
<keyword evidence="1" id="KW-0472">Membrane</keyword>
<sequence length="184" mass="20654">MKNKLMIQGGVAVIQTAIFPYYLLFLKNIGQSYGAFALLYAIFAFSSGISFLCLNLLPVKPSVRILASTAFAGLGCCMAVIPLAATLFHVGLIQGFMGIFQAIYKISEKEWIKQEKLEWKSDNLHHFILQMIIVGTILATGWLLDWFSIHMLFELAAIWYGVNAWLSWRTNSGDKLEGQPQLDQ</sequence>